<proteinExistence type="predicted"/>
<feature type="transmembrane region" description="Helical" evidence="7">
    <location>
        <begin position="292"/>
        <end position="310"/>
    </location>
</feature>
<keyword evidence="5 7" id="KW-0472">Membrane</keyword>
<dbReference type="GO" id="GO:0005313">
    <property type="term" value="F:L-glutamate transmembrane transporter activity"/>
    <property type="evidence" value="ECO:0007669"/>
    <property type="project" value="TreeGrafter"/>
</dbReference>
<dbReference type="EMBL" id="SZVP01000003">
    <property type="protein sequence ID" value="TMM46455.1"/>
    <property type="molecule type" value="Genomic_DNA"/>
</dbReference>
<evidence type="ECO:0000313" key="9">
    <source>
        <dbReference type="Proteomes" id="UP000307702"/>
    </source>
</evidence>
<dbReference type="PANTHER" id="PTHR11958">
    <property type="entry name" value="SODIUM/DICARBOXYLATE SYMPORTER-RELATED"/>
    <property type="match status" value="1"/>
</dbReference>
<keyword evidence="3 7" id="KW-0812">Transmembrane</keyword>
<dbReference type="InterPro" id="IPR050746">
    <property type="entry name" value="DAACS"/>
</dbReference>
<feature type="transmembrane region" description="Helical" evidence="7">
    <location>
        <begin position="26"/>
        <end position="45"/>
    </location>
</feature>
<dbReference type="PRINTS" id="PR00173">
    <property type="entry name" value="EDTRNSPORT"/>
</dbReference>
<feature type="compositionally biased region" description="Polar residues" evidence="6">
    <location>
        <begin position="458"/>
        <end position="491"/>
    </location>
</feature>
<organism evidence="8 9">
    <name type="scientific">Colwellia ponticola</name>
    <dbReference type="NCBI Taxonomy" id="2304625"/>
    <lineage>
        <taxon>Bacteria</taxon>
        <taxon>Pseudomonadati</taxon>
        <taxon>Pseudomonadota</taxon>
        <taxon>Gammaproteobacteria</taxon>
        <taxon>Alteromonadales</taxon>
        <taxon>Colwelliaceae</taxon>
        <taxon>Colwellia</taxon>
    </lineage>
</organism>
<gene>
    <name evidence="8" type="ORF">FCS21_05720</name>
</gene>
<feature type="transmembrane region" description="Helical" evidence="7">
    <location>
        <begin position="358"/>
        <end position="377"/>
    </location>
</feature>
<evidence type="ECO:0000256" key="5">
    <source>
        <dbReference type="ARBA" id="ARBA00023136"/>
    </source>
</evidence>
<evidence type="ECO:0000256" key="6">
    <source>
        <dbReference type="SAM" id="MobiDB-lite"/>
    </source>
</evidence>
<dbReference type="PANTHER" id="PTHR11958:SF63">
    <property type="entry name" value="AMINO ACID TRANSPORTER"/>
    <property type="match status" value="1"/>
</dbReference>
<keyword evidence="4 7" id="KW-1133">Transmembrane helix</keyword>
<evidence type="ECO:0000256" key="1">
    <source>
        <dbReference type="ARBA" id="ARBA00004141"/>
    </source>
</evidence>
<dbReference type="GO" id="GO:0005886">
    <property type="term" value="C:plasma membrane"/>
    <property type="evidence" value="ECO:0007669"/>
    <property type="project" value="TreeGrafter"/>
</dbReference>
<dbReference type="InterPro" id="IPR001991">
    <property type="entry name" value="Na-dicarboxylate_symporter"/>
</dbReference>
<dbReference type="Pfam" id="PF00375">
    <property type="entry name" value="SDF"/>
    <property type="match status" value="1"/>
</dbReference>
<accession>A0A8H2JNH2</accession>
<feature type="transmembrane region" description="Helical" evidence="7">
    <location>
        <begin position="182"/>
        <end position="201"/>
    </location>
</feature>
<feature type="transmembrane region" description="Helical" evidence="7">
    <location>
        <begin position="221"/>
        <end position="242"/>
    </location>
</feature>
<evidence type="ECO:0000256" key="7">
    <source>
        <dbReference type="SAM" id="Phobius"/>
    </source>
</evidence>
<dbReference type="RefSeq" id="WP_138621312.1">
    <property type="nucleotide sequence ID" value="NZ_SZVP01000003.1"/>
</dbReference>
<dbReference type="Gene3D" id="1.10.3860.10">
    <property type="entry name" value="Sodium:dicarboxylate symporter"/>
    <property type="match status" value="1"/>
</dbReference>
<feature type="compositionally biased region" description="Low complexity" evidence="6">
    <location>
        <begin position="439"/>
        <end position="457"/>
    </location>
</feature>
<dbReference type="InterPro" id="IPR036458">
    <property type="entry name" value="Na:dicarbo_symporter_sf"/>
</dbReference>
<feature type="transmembrane region" description="Helical" evidence="7">
    <location>
        <begin position="248"/>
        <end position="272"/>
    </location>
</feature>
<reference evidence="8 9" key="1">
    <citation type="submission" date="2019-05" db="EMBL/GenBank/DDBJ databases">
        <title>Colwellia ponticola sp. nov., isolated from seawater.</title>
        <authorList>
            <person name="Yoon J.-H."/>
        </authorList>
    </citation>
    <scope>NUCLEOTIDE SEQUENCE [LARGE SCALE GENOMIC DNA]</scope>
    <source>
        <strain evidence="8 9">OISW-25</strain>
    </source>
</reference>
<dbReference type="Proteomes" id="UP000307702">
    <property type="component" value="Unassembled WGS sequence"/>
</dbReference>
<feature type="transmembrane region" description="Helical" evidence="7">
    <location>
        <begin position="330"/>
        <end position="351"/>
    </location>
</feature>
<evidence type="ECO:0000256" key="2">
    <source>
        <dbReference type="ARBA" id="ARBA00022448"/>
    </source>
</evidence>
<feature type="transmembrane region" description="Helical" evidence="7">
    <location>
        <begin position="383"/>
        <end position="408"/>
    </location>
</feature>
<dbReference type="SUPFAM" id="SSF118215">
    <property type="entry name" value="Proton glutamate symport protein"/>
    <property type="match status" value="1"/>
</dbReference>
<dbReference type="GO" id="GO:0015175">
    <property type="term" value="F:neutral L-amino acid transmembrane transporter activity"/>
    <property type="evidence" value="ECO:0007669"/>
    <property type="project" value="TreeGrafter"/>
</dbReference>
<feature type="transmembrane region" description="Helical" evidence="7">
    <location>
        <begin position="104"/>
        <end position="126"/>
    </location>
</feature>
<comment type="subcellular location">
    <subcellularLocation>
        <location evidence="1">Membrane</location>
        <topology evidence="1">Multi-pass membrane protein</topology>
    </subcellularLocation>
</comment>
<evidence type="ECO:0000313" key="8">
    <source>
        <dbReference type="EMBL" id="TMM46455.1"/>
    </source>
</evidence>
<name>A0A8H2JNH2_9GAMM</name>
<keyword evidence="2" id="KW-0813">Transport</keyword>
<protein>
    <submittedName>
        <fullName evidence="8">Dicarboxylate/amino acid:cation symporter</fullName>
    </submittedName>
</protein>
<feature type="transmembrane region" description="Helical" evidence="7">
    <location>
        <begin position="65"/>
        <end position="92"/>
    </location>
</feature>
<sequence length="491" mass="51852">MVKKQFFFSPLKNLVDQFDQLISGKLWLKVLIALGLGIISGVILGPDLGWVSEGSVRLITAWLALPGQVFLAVIQMIVVPLVIASIVLGLAANNNPVAMKKNGMIAVIFIFISTAVAAAVGILLALNIQPGNFVDASALMDHNIAPVVDMVAKGFPDAAEFPNKVSALIPKNPLASMASGEMLQVILFSAVLGMALLAIPAKQSKPLFDLLTALQEVSLRIVSWAMLLAPLAVFGLITRLVANLGLNVLTGMAIYMATVLLGLLIISLGYFLVAKITLTHKFKDFFTSVRELLLLAFSTSSSAAVMPMTLQVVEDKLAIKPEISRFLVPLGATINMTGTALYQGVATVFLAQVFNVDLSLTSYVFIVTMSVAASIGSPATPGAGIIILSMVLEGVGIPAAGIALILGVDRILDMCRTSVNVLGDVVTCTTVQYITRNSSTGNSSIDSSSIDSSSIDNTAVNQNEAQASNHQGSQERVQEENPASEQNINKT</sequence>
<comment type="caution">
    <text evidence="8">The sequence shown here is derived from an EMBL/GenBank/DDBJ whole genome shotgun (WGS) entry which is preliminary data.</text>
</comment>
<evidence type="ECO:0000256" key="3">
    <source>
        <dbReference type="ARBA" id="ARBA00022692"/>
    </source>
</evidence>
<dbReference type="GO" id="GO:0015501">
    <property type="term" value="F:glutamate:sodium symporter activity"/>
    <property type="evidence" value="ECO:0007669"/>
    <property type="project" value="TreeGrafter"/>
</dbReference>
<dbReference type="OrthoDB" id="9766690at2"/>
<keyword evidence="9" id="KW-1185">Reference proteome</keyword>
<evidence type="ECO:0000256" key="4">
    <source>
        <dbReference type="ARBA" id="ARBA00022989"/>
    </source>
</evidence>
<dbReference type="AlphaFoldDB" id="A0A8H2JNH2"/>
<feature type="region of interest" description="Disordered" evidence="6">
    <location>
        <begin position="439"/>
        <end position="491"/>
    </location>
</feature>